<comment type="caution">
    <text evidence="1">The sequence shown here is derived from an EMBL/GenBank/DDBJ whole genome shotgun (WGS) entry which is preliminary data.</text>
</comment>
<dbReference type="Proteomes" id="UP000299102">
    <property type="component" value="Unassembled WGS sequence"/>
</dbReference>
<sequence length="162" mass="18464">MFKKFQKKRQALTKDVIKNPILKQQLNRHEKVGRPRLEKAQPELLKILAEIAIFGGGADKKRRIEMTFFLSQDDKKHIPIGKTAVKKQAPFCDAYGISSATTRSRLGGRSCFNRVERRMAPLSHQLSGLVLPYDSFGNHLDDQHYAMDDELRNFKIAGDILA</sequence>
<dbReference type="OrthoDB" id="2433005at2759"/>
<dbReference type="PANTHER" id="PTHR46954">
    <property type="entry name" value="C2H2-TYPE DOMAIN-CONTAINING PROTEIN"/>
    <property type="match status" value="1"/>
</dbReference>
<dbReference type="AlphaFoldDB" id="A0A4C1WAJ5"/>
<dbReference type="EMBL" id="BGZK01000516">
    <property type="protein sequence ID" value="GBP48061.1"/>
    <property type="molecule type" value="Genomic_DNA"/>
</dbReference>
<evidence type="ECO:0000313" key="1">
    <source>
        <dbReference type="EMBL" id="GBP48061.1"/>
    </source>
</evidence>
<evidence type="ECO:0000313" key="2">
    <source>
        <dbReference type="Proteomes" id="UP000299102"/>
    </source>
</evidence>
<reference evidence="1 2" key="1">
    <citation type="journal article" date="2019" name="Commun. Biol.">
        <title>The bagworm genome reveals a unique fibroin gene that provides high tensile strength.</title>
        <authorList>
            <person name="Kono N."/>
            <person name="Nakamura H."/>
            <person name="Ohtoshi R."/>
            <person name="Tomita M."/>
            <person name="Numata K."/>
            <person name="Arakawa K."/>
        </authorList>
    </citation>
    <scope>NUCLEOTIDE SEQUENCE [LARGE SCALE GENOMIC DNA]</scope>
</reference>
<keyword evidence="2" id="KW-1185">Reference proteome</keyword>
<gene>
    <name evidence="1" type="ORF">EVAR_85674_1</name>
</gene>
<protein>
    <submittedName>
        <fullName evidence="1">Uncharacterized protein</fullName>
    </submittedName>
</protein>
<dbReference type="PANTHER" id="PTHR46954:SF1">
    <property type="entry name" value="C2H2-TYPE DOMAIN-CONTAINING PROTEIN"/>
    <property type="match status" value="1"/>
</dbReference>
<accession>A0A4C1WAJ5</accession>
<name>A0A4C1WAJ5_EUMVA</name>
<organism evidence="1 2">
    <name type="scientific">Eumeta variegata</name>
    <name type="common">Bagworm moth</name>
    <name type="synonym">Eumeta japonica</name>
    <dbReference type="NCBI Taxonomy" id="151549"/>
    <lineage>
        <taxon>Eukaryota</taxon>
        <taxon>Metazoa</taxon>
        <taxon>Ecdysozoa</taxon>
        <taxon>Arthropoda</taxon>
        <taxon>Hexapoda</taxon>
        <taxon>Insecta</taxon>
        <taxon>Pterygota</taxon>
        <taxon>Neoptera</taxon>
        <taxon>Endopterygota</taxon>
        <taxon>Lepidoptera</taxon>
        <taxon>Glossata</taxon>
        <taxon>Ditrysia</taxon>
        <taxon>Tineoidea</taxon>
        <taxon>Psychidae</taxon>
        <taxon>Oiketicinae</taxon>
        <taxon>Eumeta</taxon>
    </lineage>
</organism>
<proteinExistence type="predicted"/>